<protein>
    <submittedName>
        <fullName evidence="4">DAK2 domain-containing protein</fullName>
    </submittedName>
</protein>
<proteinExistence type="predicted"/>
<dbReference type="EMBL" id="JBHTGP010000013">
    <property type="protein sequence ID" value="MFD0687563.1"/>
    <property type="molecule type" value="Genomic_DNA"/>
</dbReference>
<dbReference type="RefSeq" id="WP_378323698.1">
    <property type="nucleotide sequence ID" value="NZ_JBHTGP010000013.1"/>
</dbReference>
<dbReference type="SUPFAM" id="SSF101473">
    <property type="entry name" value="DhaL-like"/>
    <property type="match status" value="1"/>
</dbReference>
<dbReference type="Gene3D" id="1.25.40.340">
    <property type="match status" value="1"/>
</dbReference>
<evidence type="ECO:0000259" key="3">
    <source>
        <dbReference type="PROSITE" id="PS51480"/>
    </source>
</evidence>
<dbReference type="InterPro" id="IPR004007">
    <property type="entry name" value="DhaL_dom"/>
</dbReference>
<keyword evidence="2" id="KW-0418">Kinase</keyword>
<dbReference type="PANTHER" id="PTHR28629:SF4">
    <property type="entry name" value="TRIOKINASE_FMN CYCLASE"/>
    <property type="match status" value="1"/>
</dbReference>
<reference evidence="5" key="1">
    <citation type="journal article" date="2019" name="Int. J. Syst. Evol. Microbiol.">
        <title>The Global Catalogue of Microorganisms (GCM) 10K type strain sequencing project: providing services to taxonomists for standard genome sequencing and annotation.</title>
        <authorList>
            <consortium name="The Broad Institute Genomics Platform"/>
            <consortium name="The Broad Institute Genome Sequencing Center for Infectious Disease"/>
            <person name="Wu L."/>
            <person name="Ma J."/>
        </authorList>
    </citation>
    <scope>NUCLEOTIDE SEQUENCE [LARGE SCALE GENOMIC DNA]</scope>
    <source>
        <strain evidence="5">JCM 9371</strain>
    </source>
</reference>
<dbReference type="InterPro" id="IPR050861">
    <property type="entry name" value="Dihydroxyacetone_Kinase"/>
</dbReference>
<evidence type="ECO:0000256" key="1">
    <source>
        <dbReference type="ARBA" id="ARBA00022679"/>
    </source>
</evidence>
<organism evidence="4 5">
    <name type="scientific">Actinomadura fibrosa</name>
    <dbReference type="NCBI Taxonomy" id="111802"/>
    <lineage>
        <taxon>Bacteria</taxon>
        <taxon>Bacillati</taxon>
        <taxon>Actinomycetota</taxon>
        <taxon>Actinomycetes</taxon>
        <taxon>Streptosporangiales</taxon>
        <taxon>Thermomonosporaceae</taxon>
        <taxon>Actinomadura</taxon>
    </lineage>
</organism>
<sequence length="212" mass="21045">MDIDQEAVLRRYAAAVEDAHTELTALDRHSGDGDFGDNLRGGLREAVARYDRPDRAGGKALGTLGDVFLDEVGGTSGPLLGLLFTEIAHALDAGGDPVAAFADGTAAGLAAIQRVGEAEVGDRTLVDALAPAADALRAGGGGALASAAAAAADGAAATAGLRARMGRASYIGDRVKGERDPGAVGVALFFWAVATVADPSADVPAPIGSATP</sequence>
<comment type="caution">
    <text evidence="4">The sequence shown here is derived from an EMBL/GenBank/DDBJ whole genome shotgun (WGS) entry which is preliminary data.</text>
</comment>
<dbReference type="Proteomes" id="UP001597063">
    <property type="component" value="Unassembled WGS sequence"/>
</dbReference>
<keyword evidence="1" id="KW-0808">Transferase</keyword>
<evidence type="ECO:0000313" key="4">
    <source>
        <dbReference type="EMBL" id="MFD0687563.1"/>
    </source>
</evidence>
<dbReference type="InterPro" id="IPR036117">
    <property type="entry name" value="DhaL_dom_sf"/>
</dbReference>
<dbReference type="Pfam" id="PF02734">
    <property type="entry name" value="Dak2"/>
    <property type="match status" value="1"/>
</dbReference>
<dbReference type="PROSITE" id="PS51480">
    <property type="entry name" value="DHAL"/>
    <property type="match status" value="1"/>
</dbReference>
<accession>A0ABW2XQC1</accession>
<dbReference type="SMART" id="SM01120">
    <property type="entry name" value="Dak2"/>
    <property type="match status" value="1"/>
</dbReference>
<dbReference type="PANTHER" id="PTHR28629">
    <property type="entry name" value="TRIOKINASE/FMN CYCLASE"/>
    <property type="match status" value="1"/>
</dbReference>
<keyword evidence="5" id="KW-1185">Reference proteome</keyword>
<name>A0ABW2XQC1_9ACTN</name>
<evidence type="ECO:0000256" key="2">
    <source>
        <dbReference type="ARBA" id="ARBA00022777"/>
    </source>
</evidence>
<feature type="domain" description="DhaL" evidence="3">
    <location>
        <begin position="3"/>
        <end position="195"/>
    </location>
</feature>
<gene>
    <name evidence="4" type="ORF">ACFQZM_23915</name>
</gene>
<evidence type="ECO:0000313" key="5">
    <source>
        <dbReference type="Proteomes" id="UP001597063"/>
    </source>
</evidence>